<dbReference type="PANTHER" id="PTHR43281">
    <property type="entry name" value="FARNESYL DIPHOSPHATE SYNTHASE"/>
    <property type="match status" value="1"/>
</dbReference>
<comment type="similarity">
    <text evidence="2 12">Belongs to the FPP/GGPP synthase family.</text>
</comment>
<accession>A0A9D1CM35</accession>
<evidence type="ECO:0000256" key="6">
    <source>
        <dbReference type="ARBA" id="ARBA00022723"/>
    </source>
</evidence>
<evidence type="ECO:0000256" key="1">
    <source>
        <dbReference type="ARBA" id="ARBA00001946"/>
    </source>
</evidence>
<dbReference type="EMBL" id="DVFK01000058">
    <property type="protein sequence ID" value="HIQ67638.1"/>
    <property type="molecule type" value="Genomic_DNA"/>
</dbReference>
<dbReference type="Gene3D" id="1.10.600.10">
    <property type="entry name" value="Farnesyl Diphosphate Synthase"/>
    <property type="match status" value="1"/>
</dbReference>
<name>A0A9D1CM35_9FIRM</name>
<comment type="caution">
    <text evidence="13">The sequence shown here is derived from an EMBL/GenBank/DDBJ whole genome shotgun (WGS) entry which is preliminary data.</text>
</comment>
<dbReference type="SFLD" id="SFLDS00005">
    <property type="entry name" value="Isoprenoid_Synthase_Type_I"/>
    <property type="match status" value="1"/>
</dbReference>
<evidence type="ECO:0000313" key="14">
    <source>
        <dbReference type="Proteomes" id="UP000886796"/>
    </source>
</evidence>
<evidence type="ECO:0000256" key="7">
    <source>
        <dbReference type="ARBA" id="ARBA00022842"/>
    </source>
</evidence>
<evidence type="ECO:0000256" key="5">
    <source>
        <dbReference type="ARBA" id="ARBA00022679"/>
    </source>
</evidence>
<dbReference type="Proteomes" id="UP000886796">
    <property type="component" value="Unassembled WGS sequence"/>
</dbReference>
<evidence type="ECO:0000256" key="11">
    <source>
        <dbReference type="ARBA" id="ARBA00049399"/>
    </source>
</evidence>
<dbReference type="Pfam" id="PF00348">
    <property type="entry name" value="polyprenyl_synt"/>
    <property type="match status" value="1"/>
</dbReference>
<reference evidence="13" key="2">
    <citation type="journal article" date="2021" name="PeerJ">
        <title>Extensive microbial diversity within the chicken gut microbiome revealed by metagenomics and culture.</title>
        <authorList>
            <person name="Gilroy R."/>
            <person name="Ravi A."/>
            <person name="Getino M."/>
            <person name="Pursley I."/>
            <person name="Horton D.L."/>
            <person name="Alikhan N.F."/>
            <person name="Baker D."/>
            <person name="Gharbi K."/>
            <person name="Hall N."/>
            <person name="Watson M."/>
            <person name="Adriaenssens E.M."/>
            <person name="Foster-Nyarko E."/>
            <person name="Jarju S."/>
            <person name="Secka A."/>
            <person name="Antonio M."/>
            <person name="Oren A."/>
            <person name="Chaudhuri R.R."/>
            <person name="La Ragione R."/>
            <person name="Hildebrand F."/>
            <person name="Pallen M.J."/>
        </authorList>
    </citation>
    <scope>NUCLEOTIDE SEQUENCE</scope>
    <source>
        <strain evidence="13">13361</strain>
    </source>
</reference>
<dbReference type="AlphaFoldDB" id="A0A9D1CM35"/>
<evidence type="ECO:0000256" key="8">
    <source>
        <dbReference type="ARBA" id="ARBA00023229"/>
    </source>
</evidence>
<dbReference type="PROSITE" id="PS00723">
    <property type="entry name" value="POLYPRENYL_SYNTHASE_1"/>
    <property type="match status" value="1"/>
</dbReference>
<dbReference type="InterPro" id="IPR053378">
    <property type="entry name" value="Prenyl_diphosphate_synthase"/>
</dbReference>
<protein>
    <recommendedName>
        <fullName evidence="4">Farnesyl diphosphate synthase</fullName>
        <ecNumber evidence="3">2.5.1.10</ecNumber>
    </recommendedName>
    <alternativeName>
        <fullName evidence="10">(2E,6E)-farnesyl diphosphate synthase</fullName>
    </alternativeName>
    <alternativeName>
        <fullName evidence="9">Geranyltranstransferase</fullName>
    </alternativeName>
</protein>
<keyword evidence="6" id="KW-0479">Metal-binding</keyword>
<dbReference type="InterPro" id="IPR008949">
    <property type="entry name" value="Isoprenoid_synthase_dom_sf"/>
</dbReference>
<evidence type="ECO:0000256" key="10">
    <source>
        <dbReference type="ARBA" id="ARBA00032873"/>
    </source>
</evidence>
<comment type="catalytic activity">
    <reaction evidence="11">
        <text>isopentenyl diphosphate + (2E)-geranyl diphosphate = (2E,6E)-farnesyl diphosphate + diphosphate</text>
        <dbReference type="Rhea" id="RHEA:19361"/>
        <dbReference type="ChEBI" id="CHEBI:33019"/>
        <dbReference type="ChEBI" id="CHEBI:58057"/>
        <dbReference type="ChEBI" id="CHEBI:128769"/>
        <dbReference type="ChEBI" id="CHEBI:175763"/>
        <dbReference type="EC" id="2.5.1.10"/>
    </reaction>
</comment>
<gene>
    <name evidence="13" type="ORF">IAB74_03905</name>
</gene>
<evidence type="ECO:0000256" key="2">
    <source>
        <dbReference type="ARBA" id="ARBA00006706"/>
    </source>
</evidence>
<sequence length="292" mass="32013">MNPEMDGLFREYRNYIEDYLKNNCFVYPQEPQQVLFDAMRYSLLAGGKRLRPVFVFDFCRMCGGDWKQAAPFAAAVEMVHTYSLIHDDLPCMDNDDYRRGRLTNHKVYGEAMAVLAGDALLTGAFSALADSSLDAETRIQAVKILSQCAGELGMVGGQVLDMQSESRECTPQEVENIHTRKTAALIQAACCLGVLAGGGSFAQMEAAKTFAHSLGLAFQIRDDILDVIGNAGELGKAVGADGNKNTFVQLHGVDACQEMVRSYSQKAEAALAAFSDHQFMACLCQELINRNH</sequence>
<dbReference type="PROSITE" id="PS00444">
    <property type="entry name" value="POLYPRENYL_SYNTHASE_2"/>
    <property type="match status" value="1"/>
</dbReference>
<dbReference type="NCBIfam" id="NF045485">
    <property type="entry name" value="FPPsyn"/>
    <property type="match status" value="1"/>
</dbReference>
<keyword evidence="8" id="KW-0414">Isoprene biosynthesis</keyword>
<organism evidence="13 14">
    <name type="scientific">Candidatus Faecousia excrementigallinarum</name>
    <dbReference type="NCBI Taxonomy" id="2840806"/>
    <lineage>
        <taxon>Bacteria</taxon>
        <taxon>Bacillati</taxon>
        <taxon>Bacillota</taxon>
        <taxon>Clostridia</taxon>
        <taxon>Eubacteriales</taxon>
        <taxon>Oscillospiraceae</taxon>
        <taxon>Faecousia</taxon>
    </lineage>
</organism>
<dbReference type="InterPro" id="IPR000092">
    <property type="entry name" value="Polyprenyl_synt"/>
</dbReference>
<keyword evidence="7" id="KW-0460">Magnesium</keyword>
<dbReference type="GO" id="GO:0004337">
    <property type="term" value="F:(2E,6E)-farnesyl diphosphate synthase activity"/>
    <property type="evidence" value="ECO:0007669"/>
    <property type="project" value="UniProtKB-EC"/>
</dbReference>
<evidence type="ECO:0000256" key="4">
    <source>
        <dbReference type="ARBA" id="ARBA00015100"/>
    </source>
</evidence>
<dbReference type="GO" id="GO:0046872">
    <property type="term" value="F:metal ion binding"/>
    <property type="evidence" value="ECO:0007669"/>
    <property type="project" value="UniProtKB-KW"/>
</dbReference>
<proteinExistence type="inferred from homology"/>
<dbReference type="InterPro" id="IPR033749">
    <property type="entry name" value="Polyprenyl_synt_CS"/>
</dbReference>
<dbReference type="GO" id="GO:0005737">
    <property type="term" value="C:cytoplasm"/>
    <property type="evidence" value="ECO:0007669"/>
    <property type="project" value="UniProtKB-ARBA"/>
</dbReference>
<comment type="cofactor">
    <cofactor evidence="1">
        <name>Mg(2+)</name>
        <dbReference type="ChEBI" id="CHEBI:18420"/>
    </cofactor>
</comment>
<dbReference type="SFLD" id="SFLDG01017">
    <property type="entry name" value="Polyprenyl_Transferase_Like"/>
    <property type="match status" value="1"/>
</dbReference>
<dbReference type="CDD" id="cd00685">
    <property type="entry name" value="Trans_IPPS_HT"/>
    <property type="match status" value="1"/>
</dbReference>
<dbReference type="PANTHER" id="PTHR43281:SF1">
    <property type="entry name" value="FARNESYL DIPHOSPHATE SYNTHASE"/>
    <property type="match status" value="1"/>
</dbReference>
<dbReference type="SUPFAM" id="SSF48576">
    <property type="entry name" value="Terpenoid synthases"/>
    <property type="match status" value="1"/>
</dbReference>
<dbReference type="GO" id="GO:0016114">
    <property type="term" value="P:terpenoid biosynthetic process"/>
    <property type="evidence" value="ECO:0007669"/>
    <property type="project" value="UniProtKB-ARBA"/>
</dbReference>
<keyword evidence="5 12" id="KW-0808">Transferase</keyword>
<evidence type="ECO:0000313" key="13">
    <source>
        <dbReference type="EMBL" id="HIQ67638.1"/>
    </source>
</evidence>
<evidence type="ECO:0000256" key="9">
    <source>
        <dbReference type="ARBA" id="ARBA00032380"/>
    </source>
</evidence>
<dbReference type="FunFam" id="1.10.600.10:FF:000001">
    <property type="entry name" value="Geranylgeranyl diphosphate synthase"/>
    <property type="match status" value="1"/>
</dbReference>
<evidence type="ECO:0000256" key="12">
    <source>
        <dbReference type="RuleBase" id="RU004466"/>
    </source>
</evidence>
<reference evidence="13" key="1">
    <citation type="submission" date="2020-10" db="EMBL/GenBank/DDBJ databases">
        <authorList>
            <person name="Gilroy R."/>
        </authorList>
    </citation>
    <scope>NUCLEOTIDE SEQUENCE</scope>
    <source>
        <strain evidence="13">13361</strain>
    </source>
</reference>
<evidence type="ECO:0000256" key="3">
    <source>
        <dbReference type="ARBA" id="ARBA00012439"/>
    </source>
</evidence>
<dbReference type="EC" id="2.5.1.10" evidence="3"/>